<evidence type="ECO:0000313" key="2">
    <source>
        <dbReference type="EMBL" id="GGQ20126.1"/>
    </source>
</evidence>
<dbReference type="Proteomes" id="UP000611554">
    <property type="component" value="Unassembled WGS sequence"/>
</dbReference>
<feature type="transmembrane region" description="Helical" evidence="1">
    <location>
        <begin position="106"/>
        <end position="126"/>
    </location>
</feature>
<feature type="transmembrane region" description="Helical" evidence="1">
    <location>
        <begin position="155"/>
        <end position="176"/>
    </location>
</feature>
<proteinExistence type="predicted"/>
<gene>
    <name evidence="2" type="ORF">GCM10010140_58170</name>
</gene>
<organism evidence="2 3">
    <name type="scientific">Streptosporangium pseudovulgare</name>
    <dbReference type="NCBI Taxonomy" id="35765"/>
    <lineage>
        <taxon>Bacteria</taxon>
        <taxon>Bacillati</taxon>
        <taxon>Actinomycetota</taxon>
        <taxon>Actinomycetes</taxon>
        <taxon>Streptosporangiales</taxon>
        <taxon>Streptosporangiaceae</taxon>
        <taxon>Streptosporangium</taxon>
    </lineage>
</organism>
<accession>A0ABQ2RCT6</accession>
<sequence>MRVEGRAGPRQPASSAASARGRILPAMTVVLSVFVVVGGGLLAGVLFAVALSVVPAFLAMAPAEYVRVHQLVGRHFDKVMPPLVLACTAADLVLFAAAPPSPYRPLFAAAAALQLGVSAVSQFGNVPINRAVKRLSPAAMPAGWRDPRSRWRAWHLTRTAMAVLASLANVCAVVLAG</sequence>
<protein>
    <recommendedName>
        <fullName evidence="4">DUF1772 domain-containing protein</fullName>
    </recommendedName>
</protein>
<keyword evidence="3" id="KW-1185">Reference proteome</keyword>
<evidence type="ECO:0000256" key="1">
    <source>
        <dbReference type="SAM" id="Phobius"/>
    </source>
</evidence>
<evidence type="ECO:0000313" key="3">
    <source>
        <dbReference type="Proteomes" id="UP000611554"/>
    </source>
</evidence>
<keyword evidence="1" id="KW-0472">Membrane</keyword>
<evidence type="ECO:0008006" key="4">
    <source>
        <dbReference type="Google" id="ProtNLM"/>
    </source>
</evidence>
<name>A0ABQ2RCT6_9ACTN</name>
<feature type="transmembrane region" description="Helical" evidence="1">
    <location>
        <begin position="29"/>
        <end position="58"/>
    </location>
</feature>
<dbReference type="InterPro" id="IPR013901">
    <property type="entry name" value="Anthrone_oxy"/>
</dbReference>
<dbReference type="EMBL" id="BMQJ01000016">
    <property type="protein sequence ID" value="GGQ20126.1"/>
    <property type="molecule type" value="Genomic_DNA"/>
</dbReference>
<comment type="caution">
    <text evidence="2">The sequence shown here is derived from an EMBL/GenBank/DDBJ whole genome shotgun (WGS) entry which is preliminary data.</text>
</comment>
<dbReference type="Pfam" id="PF08592">
    <property type="entry name" value="Anthrone_oxy"/>
    <property type="match status" value="1"/>
</dbReference>
<keyword evidence="1" id="KW-0812">Transmembrane</keyword>
<reference evidence="3" key="1">
    <citation type="journal article" date="2019" name="Int. J. Syst. Evol. Microbiol.">
        <title>The Global Catalogue of Microorganisms (GCM) 10K type strain sequencing project: providing services to taxonomists for standard genome sequencing and annotation.</title>
        <authorList>
            <consortium name="The Broad Institute Genomics Platform"/>
            <consortium name="The Broad Institute Genome Sequencing Center for Infectious Disease"/>
            <person name="Wu L."/>
            <person name="Ma J."/>
        </authorList>
    </citation>
    <scope>NUCLEOTIDE SEQUENCE [LARGE SCALE GENOMIC DNA]</scope>
    <source>
        <strain evidence="3">JCM 3115</strain>
    </source>
</reference>
<keyword evidence="1" id="KW-1133">Transmembrane helix</keyword>